<evidence type="ECO:0000313" key="5">
    <source>
        <dbReference type="EMBL" id="KAL0289261.1"/>
    </source>
</evidence>
<dbReference type="PROSITE" id="PS51444">
    <property type="entry name" value="FH2"/>
    <property type="match status" value="1"/>
</dbReference>
<comment type="similarity">
    <text evidence="1">Belongs to the formin-like family. Class-I subfamily.</text>
</comment>
<evidence type="ECO:0000256" key="1">
    <source>
        <dbReference type="ARBA" id="ARBA00025793"/>
    </source>
</evidence>
<dbReference type="EMBL" id="JACGWM010001701">
    <property type="protein sequence ID" value="KAL0289261.1"/>
    <property type="molecule type" value="Genomic_DNA"/>
</dbReference>
<dbReference type="InterPro" id="IPR027643">
    <property type="entry name" value="Formin-like_plant"/>
</dbReference>
<evidence type="ECO:0000256" key="3">
    <source>
        <dbReference type="SAM" id="MobiDB-lite"/>
    </source>
</evidence>
<reference evidence="5" key="2">
    <citation type="journal article" date="2024" name="Plant">
        <title>Genomic evolution and insights into agronomic trait innovations of Sesamum species.</title>
        <authorList>
            <person name="Miao H."/>
            <person name="Wang L."/>
            <person name="Qu L."/>
            <person name="Liu H."/>
            <person name="Sun Y."/>
            <person name="Le M."/>
            <person name="Wang Q."/>
            <person name="Wei S."/>
            <person name="Zheng Y."/>
            <person name="Lin W."/>
            <person name="Duan Y."/>
            <person name="Cao H."/>
            <person name="Xiong S."/>
            <person name="Wang X."/>
            <person name="Wei L."/>
            <person name="Li C."/>
            <person name="Ma Q."/>
            <person name="Ju M."/>
            <person name="Zhao R."/>
            <person name="Li G."/>
            <person name="Mu C."/>
            <person name="Tian Q."/>
            <person name="Mei H."/>
            <person name="Zhang T."/>
            <person name="Gao T."/>
            <person name="Zhang H."/>
        </authorList>
    </citation>
    <scope>NUCLEOTIDE SEQUENCE</scope>
    <source>
        <strain evidence="5">KEN8</strain>
    </source>
</reference>
<dbReference type="AlphaFoldDB" id="A0AAW2J3U3"/>
<accession>A0AAW2J3U3</accession>
<dbReference type="SMART" id="SM00498">
    <property type="entry name" value="FH2"/>
    <property type="match status" value="1"/>
</dbReference>
<name>A0AAW2J3U3_9LAMI</name>
<feature type="compositionally biased region" description="Polar residues" evidence="3">
    <location>
        <begin position="287"/>
        <end position="297"/>
    </location>
</feature>
<dbReference type="Pfam" id="PF02181">
    <property type="entry name" value="FH2"/>
    <property type="match status" value="1"/>
</dbReference>
<feature type="domain" description="FH2" evidence="4">
    <location>
        <begin position="1"/>
        <end position="296"/>
    </location>
</feature>
<dbReference type="SUPFAM" id="SSF101447">
    <property type="entry name" value="Formin homology 2 domain (FH2 domain)"/>
    <property type="match status" value="1"/>
</dbReference>
<dbReference type="InterPro" id="IPR015425">
    <property type="entry name" value="FH2_Formin"/>
</dbReference>
<gene>
    <name evidence="5" type="ORF">Scaly_2706700</name>
</gene>
<dbReference type="Gene3D" id="1.20.58.2220">
    <property type="entry name" value="Formin, FH2 domain"/>
    <property type="match status" value="1"/>
</dbReference>
<protein>
    <recommendedName>
        <fullName evidence="2">Formin-like protein</fullName>
    </recommendedName>
</protein>
<dbReference type="PANTHER" id="PTHR23213">
    <property type="entry name" value="FORMIN-RELATED"/>
    <property type="match status" value="1"/>
</dbReference>
<sequence>MAPTAEEELKLRLYSGEFSQLGPAERFLKVLVEIPFAFKRLESYCFHVHPSRGGSKLERLLCGLGGKNIAPANPIRSCLFHKSAACAELRKSRLFLKLLEAVLKTGNRMNDGTFRGGAQAFKLDTLLKLSDVKGIDGKTTLLHFVSGNYPFRRHKSCTIIERNEEHVQLQKSCTKYADTMTGTVAKLGFSLSKAEEFLKTDMNDIAEDNGFRQTLCCFLQNASSDVKWLLKEEKRITDLMKSTADYFHGNAGKDEGLRLFTIVRDFLIILDKVCKEVKNAPPKPSRGPSSKEMSASTPKDPGKPTPASAPAPKDSKDPRKPAPAGGSARPANDKKDPQKPNPADHRQRLFPAIKDRRHDSSSSDED</sequence>
<evidence type="ECO:0000256" key="2">
    <source>
        <dbReference type="RuleBase" id="RU361260"/>
    </source>
</evidence>
<organism evidence="5">
    <name type="scientific">Sesamum calycinum</name>
    <dbReference type="NCBI Taxonomy" id="2727403"/>
    <lineage>
        <taxon>Eukaryota</taxon>
        <taxon>Viridiplantae</taxon>
        <taxon>Streptophyta</taxon>
        <taxon>Embryophyta</taxon>
        <taxon>Tracheophyta</taxon>
        <taxon>Spermatophyta</taxon>
        <taxon>Magnoliopsida</taxon>
        <taxon>eudicotyledons</taxon>
        <taxon>Gunneridae</taxon>
        <taxon>Pentapetalae</taxon>
        <taxon>asterids</taxon>
        <taxon>lamiids</taxon>
        <taxon>Lamiales</taxon>
        <taxon>Pedaliaceae</taxon>
        <taxon>Sesamum</taxon>
    </lineage>
</organism>
<feature type="region of interest" description="Disordered" evidence="3">
    <location>
        <begin position="278"/>
        <end position="366"/>
    </location>
</feature>
<evidence type="ECO:0000259" key="4">
    <source>
        <dbReference type="PROSITE" id="PS51444"/>
    </source>
</evidence>
<dbReference type="InterPro" id="IPR042201">
    <property type="entry name" value="FH2_Formin_sf"/>
</dbReference>
<proteinExistence type="inferred from homology"/>
<dbReference type="PANTHER" id="PTHR23213:SF269">
    <property type="entry name" value="FORMIN-LIKE PROTEIN 5"/>
    <property type="match status" value="1"/>
</dbReference>
<dbReference type="Gene3D" id="1.20.58.630">
    <property type="match status" value="1"/>
</dbReference>
<dbReference type="GO" id="GO:0051015">
    <property type="term" value="F:actin filament binding"/>
    <property type="evidence" value="ECO:0007669"/>
    <property type="project" value="InterPro"/>
</dbReference>
<reference evidence="5" key="1">
    <citation type="submission" date="2020-06" db="EMBL/GenBank/DDBJ databases">
        <authorList>
            <person name="Li T."/>
            <person name="Hu X."/>
            <person name="Zhang T."/>
            <person name="Song X."/>
            <person name="Zhang H."/>
            <person name="Dai N."/>
            <person name="Sheng W."/>
            <person name="Hou X."/>
            <person name="Wei L."/>
        </authorList>
    </citation>
    <scope>NUCLEOTIDE SEQUENCE</scope>
    <source>
        <strain evidence="5">KEN8</strain>
        <tissue evidence="5">Leaf</tissue>
    </source>
</reference>
<dbReference type="GO" id="GO:0045010">
    <property type="term" value="P:actin nucleation"/>
    <property type="evidence" value="ECO:0007669"/>
    <property type="project" value="InterPro"/>
</dbReference>
<feature type="compositionally biased region" description="Basic and acidic residues" evidence="3">
    <location>
        <begin position="331"/>
        <end position="366"/>
    </location>
</feature>
<comment type="caution">
    <text evidence="5">The sequence shown here is derived from an EMBL/GenBank/DDBJ whole genome shotgun (WGS) entry which is preliminary data.</text>
</comment>